<dbReference type="PROSITE" id="PS51257">
    <property type="entry name" value="PROKAR_LIPOPROTEIN"/>
    <property type="match status" value="1"/>
</dbReference>
<evidence type="ECO:0008006" key="3">
    <source>
        <dbReference type="Google" id="ProtNLM"/>
    </source>
</evidence>
<accession>A0A381PDU3</accession>
<dbReference type="InterPro" id="IPR013783">
    <property type="entry name" value="Ig-like_fold"/>
</dbReference>
<reference evidence="2" key="1">
    <citation type="submission" date="2018-05" db="EMBL/GenBank/DDBJ databases">
        <authorList>
            <person name="Lanie J.A."/>
            <person name="Ng W.-L."/>
            <person name="Kazmierczak K.M."/>
            <person name="Andrzejewski T.M."/>
            <person name="Davidsen T.M."/>
            <person name="Wayne K.J."/>
            <person name="Tettelin H."/>
            <person name="Glass J.I."/>
            <person name="Rusch D."/>
            <person name="Podicherti R."/>
            <person name="Tsui H.-C.T."/>
            <person name="Winkler M.E."/>
        </authorList>
    </citation>
    <scope>NUCLEOTIDE SEQUENCE</scope>
</reference>
<dbReference type="AlphaFoldDB" id="A0A381PDU3"/>
<evidence type="ECO:0000313" key="2">
    <source>
        <dbReference type="EMBL" id="SUZ65172.1"/>
    </source>
</evidence>
<feature type="region of interest" description="Disordered" evidence="1">
    <location>
        <begin position="26"/>
        <end position="45"/>
    </location>
</feature>
<proteinExistence type="predicted"/>
<feature type="compositionally biased region" description="Gly residues" evidence="1">
    <location>
        <begin position="31"/>
        <end position="41"/>
    </location>
</feature>
<evidence type="ECO:0000256" key="1">
    <source>
        <dbReference type="SAM" id="MobiDB-lite"/>
    </source>
</evidence>
<dbReference type="Gene3D" id="2.60.40.10">
    <property type="entry name" value="Immunoglobulins"/>
    <property type="match status" value="1"/>
</dbReference>
<name>A0A381PDU3_9ZZZZ</name>
<dbReference type="SUPFAM" id="SSF52833">
    <property type="entry name" value="Thioredoxin-like"/>
    <property type="match status" value="1"/>
</dbReference>
<dbReference type="EMBL" id="UINC01000952">
    <property type="protein sequence ID" value="SUZ65172.1"/>
    <property type="molecule type" value="Genomic_DNA"/>
</dbReference>
<protein>
    <recommendedName>
        <fullName evidence="3">Omp28-related outer membrane protein</fullName>
    </recommendedName>
</protein>
<gene>
    <name evidence="2" type="ORF">METZ01_LOCUS18026</name>
</gene>
<dbReference type="InterPro" id="IPR036249">
    <property type="entry name" value="Thioredoxin-like_sf"/>
</dbReference>
<sequence length="297" mass="32392">MNNKNIFLGIIAFALFSCSPGGGDSVTATTDGGGETGGNTGGTTQPVPTKIITELFTSTTCGPCMPQNNTLNKYLDPTSSTYAGDIADKWIILRYHVWWPASGDPYYDWNQNPVIWREGYYNVGYVPHAFTQGMTDSGSGASTWRVHARQVDTTTAISPFDVQMNVALDGYELTGTITVTAAADVRNLGFKYYIAVTHDDSQYTAPNGQTVFHQTFIDFLNSETTSEGIISWGESLNLDAGETKTTNIDWTLNNSWPNDSGVTWSPSDLNILAFVQFDGGGENDKKIFQVEEIDFGS</sequence>
<organism evidence="2">
    <name type="scientific">marine metagenome</name>
    <dbReference type="NCBI Taxonomy" id="408172"/>
    <lineage>
        <taxon>unclassified sequences</taxon>
        <taxon>metagenomes</taxon>
        <taxon>ecological metagenomes</taxon>
    </lineage>
</organism>